<accession>A0A151IVU9</accession>
<evidence type="ECO:0000313" key="2">
    <source>
        <dbReference type="EMBL" id="KYN11715.1"/>
    </source>
</evidence>
<dbReference type="EMBL" id="KQ980899">
    <property type="protein sequence ID" value="KYN11715.1"/>
    <property type="molecule type" value="Genomic_DNA"/>
</dbReference>
<sequence>MFQRHADVTTSSTAFKAYKERRCLNEQRGVAREGAGNDGDRGGTLGMTVECSTLGPGSEGRKETAISTSHFTQLGRSNLTCDIRNNMSHNIQKSLAFRKLEMRDSTSRGRSITANKEGQAWPEVLESSLAAPSRHFSRDGRADD</sequence>
<evidence type="ECO:0000256" key="1">
    <source>
        <dbReference type="SAM" id="MobiDB-lite"/>
    </source>
</evidence>
<proteinExistence type="predicted"/>
<organism evidence="2 3">
    <name type="scientific">Trachymyrmex cornetzi</name>
    <dbReference type="NCBI Taxonomy" id="471704"/>
    <lineage>
        <taxon>Eukaryota</taxon>
        <taxon>Metazoa</taxon>
        <taxon>Ecdysozoa</taxon>
        <taxon>Arthropoda</taxon>
        <taxon>Hexapoda</taxon>
        <taxon>Insecta</taxon>
        <taxon>Pterygota</taxon>
        <taxon>Neoptera</taxon>
        <taxon>Endopterygota</taxon>
        <taxon>Hymenoptera</taxon>
        <taxon>Apocrita</taxon>
        <taxon>Aculeata</taxon>
        <taxon>Formicoidea</taxon>
        <taxon>Formicidae</taxon>
        <taxon>Myrmicinae</taxon>
        <taxon>Trachymyrmex</taxon>
    </lineage>
</organism>
<gene>
    <name evidence="2" type="ORF">ALC57_16114</name>
</gene>
<protein>
    <submittedName>
        <fullName evidence="2">Uncharacterized protein</fullName>
    </submittedName>
</protein>
<dbReference type="AlphaFoldDB" id="A0A151IVU9"/>
<reference evidence="2 3" key="1">
    <citation type="submission" date="2015-09" db="EMBL/GenBank/DDBJ databases">
        <title>Trachymyrmex cornetzi WGS genome.</title>
        <authorList>
            <person name="Nygaard S."/>
            <person name="Hu H."/>
            <person name="Boomsma J."/>
            <person name="Zhang G."/>
        </authorList>
    </citation>
    <scope>NUCLEOTIDE SEQUENCE [LARGE SCALE GENOMIC DNA]</scope>
    <source>
        <strain evidence="2">Tcor2-1</strain>
        <tissue evidence="2">Whole body</tissue>
    </source>
</reference>
<keyword evidence="3" id="KW-1185">Reference proteome</keyword>
<feature type="region of interest" description="Disordered" evidence="1">
    <location>
        <begin position="102"/>
        <end position="144"/>
    </location>
</feature>
<dbReference type="Proteomes" id="UP000078492">
    <property type="component" value="Unassembled WGS sequence"/>
</dbReference>
<name>A0A151IVU9_9HYME</name>
<evidence type="ECO:0000313" key="3">
    <source>
        <dbReference type="Proteomes" id="UP000078492"/>
    </source>
</evidence>